<dbReference type="AlphaFoldDB" id="A0A6G1C6Z3"/>
<accession>A0A6G1C6Z3</accession>
<protein>
    <submittedName>
        <fullName evidence="1">Uncharacterized protein</fullName>
    </submittedName>
</protein>
<evidence type="ECO:0000313" key="2">
    <source>
        <dbReference type="Proteomes" id="UP000479710"/>
    </source>
</evidence>
<evidence type="ECO:0000313" key="1">
    <source>
        <dbReference type="EMBL" id="KAF0895930.1"/>
    </source>
</evidence>
<gene>
    <name evidence="1" type="ORF">E2562_017572</name>
</gene>
<comment type="caution">
    <text evidence="1">The sequence shown here is derived from an EMBL/GenBank/DDBJ whole genome shotgun (WGS) entry which is preliminary data.</text>
</comment>
<name>A0A6G1C6Z3_9ORYZ</name>
<proteinExistence type="predicted"/>
<sequence>MPPVPSTRSLIGEHVCVWILSGGPGCRSVFYPGLHAIDRYWLREVDVEVVEGVSEEGELGIEKARELA</sequence>
<reference evidence="1 2" key="1">
    <citation type="submission" date="2019-11" db="EMBL/GenBank/DDBJ databases">
        <title>Whole genome sequence of Oryza granulata.</title>
        <authorList>
            <person name="Li W."/>
        </authorList>
    </citation>
    <scope>NUCLEOTIDE SEQUENCE [LARGE SCALE GENOMIC DNA]</scope>
    <source>
        <strain evidence="2">cv. Menghai</strain>
        <tissue evidence="1">Leaf</tissue>
    </source>
</reference>
<dbReference type="Proteomes" id="UP000479710">
    <property type="component" value="Unassembled WGS sequence"/>
</dbReference>
<keyword evidence="2" id="KW-1185">Reference proteome</keyword>
<organism evidence="1 2">
    <name type="scientific">Oryza meyeriana var. granulata</name>
    <dbReference type="NCBI Taxonomy" id="110450"/>
    <lineage>
        <taxon>Eukaryota</taxon>
        <taxon>Viridiplantae</taxon>
        <taxon>Streptophyta</taxon>
        <taxon>Embryophyta</taxon>
        <taxon>Tracheophyta</taxon>
        <taxon>Spermatophyta</taxon>
        <taxon>Magnoliopsida</taxon>
        <taxon>Liliopsida</taxon>
        <taxon>Poales</taxon>
        <taxon>Poaceae</taxon>
        <taxon>BOP clade</taxon>
        <taxon>Oryzoideae</taxon>
        <taxon>Oryzeae</taxon>
        <taxon>Oryzinae</taxon>
        <taxon>Oryza</taxon>
        <taxon>Oryza meyeriana</taxon>
    </lineage>
</organism>
<dbReference type="EMBL" id="SPHZ02000010">
    <property type="protein sequence ID" value="KAF0895930.1"/>
    <property type="molecule type" value="Genomic_DNA"/>
</dbReference>